<organism evidence="1 2">
    <name type="scientific">Rummeliibacillus stabekisii</name>
    <dbReference type="NCBI Taxonomy" id="241244"/>
    <lineage>
        <taxon>Bacteria</taxon>
        <taxon>Bacillati</taxon>
        <taxon>Bacillota</taxon>
        <taxon>Bacilli</taxon>
        <taxon>Bacillales</taxon>
        <taxon>Caryophanaceae</taxon>
        <taxon>Rummeliibacillus</taxon>
    </lineage>
</organism>
<name>A0A143HAB6_9BACL</name>
<accession>A0A143HAB6</accession>
<evidence type="ECO:0000313" key="1">
    <source>
        <dbReference type="EMBL" id="AMW98466.1"/>
    </source>
</evidence>
<protein>
    <submittedName>
        <fullName evidence="1">GNAT family acetyltransferase</fullName>
    </submittedName>
</protein>
<dbReference type="Proteomes" id="UP000076021">
    <property type="component" value="Chromosome"/>
</dbReference>
<proteinExistence type="predicted"/>
<keyword evidence="2" id="KW-1185">Reference proteome</keyword>
<reference evidence="2" key="2">
    <citation type="submission" date="2016-03" db="EMBL/GenBank/DDBJ databases">
        <authorList>
            <person name="Ploux O."/>
        </authorList>
    </citation>
    <scope>NUCLEOTIDE SEQUENCE [LARGE SCALE GENOMIC DNA]</scope>
    <source>
        <strain evidence="2">PP9</strain>
    </source>
</reference>
<dbReference type="STRING" id="241244.ATY39_02855"/>
<sequence length="211" mass="24300">MALDIVQLRDFLNTGRSEEEIRQILLSFCSRPCSDPEKINDVEYFLHSKAIEFEKMDISRTYLVFSTYKDIPVLVGYYSLSNKPLVISKKNFAKFPNSLKRKLMGFGHKTDSDNYEIKGYLLGQIGKSFAKNALATNSVNGADLLKMATDSMMNAYRATGGRIFYLECEDEAKLKSFYTSQGFREIEHYKSQNDLCIFIRKIEEEKNKKTP</sequence>
<evidence type="ECO:0000313" key="2">
    <source>
        <dbReference type="Proteomes" id="UP000076021"/>
    </source>
</evidence>
<dbReference type="KEGG" id="rst:ATY39_02855"/>
<reference evidence="1 2" key="1">
    <citation type="journal article" date="2016" name="Genome Announc.">
        <title>Whole-Genome Sequence of Rummeliibacillus stabekisii Strain PP9 Isolated from Antarctic Soil.</title>
        <authorList>
            <person name="da Mota F.F."/>
            <person name="Vollu R.E."/>
            <person name="Jurelevicius D."/>
            <person name="Seldin L."/>
        </authorList>
    </citation>
    <scope>NUCLEOTIDE SEQUENCE [LARGE SCALE GENOMIC DNA]</scope>
    <source>
        <strain evidence="1 2">PP9</strain>
    </source>
</reference>
<dbReference type="OrthoDB" id="1695776at2"/>
<dbReference type="AlphaFoldDB" id="A0A143HAB6"/>
<dbReference type="RefSeq" id="WP_066785548.1">
    <property type="nucleotide sequence ID" value="NZ_CP014806.1"/>
</dbReference>
<dbReference type="Gene3D" id="3.40.630.30">
    <property type="match status" value="1"/>
</dbReference>
<dbReference type="GO" id="GO:0016740">
    <property type="term" value="F:transferase activity"/>
    <property type="evidence" value="ECO:0007669"/>
    <property type="project" value="UniProtKB-KW"/>
</dbReference>
<gene>
    <name evidence="1" type="ORF">ATY39_02855</name>
</gene>
<keyword evidence="1" id="KW-0808">Transferase</keyword>
<dbReference type="EMBL" id="CP014806">
    <property type="protein sequence ID" value="AMW98466.1"/>
    <property type="molecule type" value="Genomic_DNA"/>
</dbReference>